<dbReference type="InterPro" id="IPR044068">
    <property type="entry name" value="CB"/>
</dbReference>
<dbReference type="Gene3D" id="1.10.443.10">
    <property type="entry name" value="Intergrase catalytic core"/>
    <property type="match status" value="1"/>
</dbReference>
<proteinExistence type="predicted"/>
<comment type="caution">
    <text evidence="5">The sequence shown here is derived from an EMBL/GenBank/DDBJ whole genome shotgun (WGS) entry which is preliminary data.</text>
</comment>
<dbReference type="PANTHER" id="PTHR30349">
    <property type="entry name" value="PHAGE INTEGRASE-RELATED"/>
    <property type="match status" value="1"/>
</dbReference>
<dbReference type="RefSeq" id="WP_285342849.1">
    <property type="nucleotide sequence ID" value="NZ_JASITI010000016.1"/>
</dbReference>
<keyword evidence="1 3" id="KW-0238">DNA-binding</keyword>
<sequence length="467" mass="54103">MEREEACRIDPGDPFFVDPRSRVDPRLTEFLTRSSFAHLAKETKRNYTGDCCLFFNFLWLRGKNWDEADADDLFDFEDWRRWSPRNPQRIGGSKWNRELAALGRLYKWAQRKGHVVRNPVVQIEVRGRNGEPVKVPAARAKHFRGSNVKWLTPRAYRLWRDVGLRGYTADGRRDPGFRGRNDDRNAAYSDVLFSSGVRRTEGGSLLTIEVPVMGGTRRYFDGRLAKEVTKSRRERTFYVSAESLRSVDAYVRTSRRAVIRRAQAKGRYDSLEDVLLVTRRSGWRQTTLHVIDGGREVTRPLNSLDVEERQRLFIEGEGGLEPLWLWLSEDGRPFLPHSWEAVYRAASERCRDQLAGRVAEIPSFTPHMARHSFALHMLVALQHALDKRFGLTPEERRDFRLLYGDAWRLVKDLLDHASEETTRKIYLAPVSDLQVRSLLLEEEDPGTTELLARIAKMSERVMDEVSA</sequence>
<evidence type="ECO:0000313" key="6">
    <source>
        <dbReference type="Proteomes" id="UP001223390"/>
    </source>
</evidence>
<dbReference type="SUPFAM" id="SSF47823">
    <property type="entry name" value="lambda integrase-like, N-terminal domain"/>
    <property type="match status" value="1"/>
</dbReference>
<evidence type="ECO:0000256" key="3">
    <source>
        <dbReference type="PROSITE-ProRule" id="PRU01248"/>
    </source>
</evidence>
<dbReference type="InterPro" id="IPR050090">
    <property type="entry name" value="Tyrosine_recombinase_XerCD"/>
</dbReference>
<dbReference type="PROSITE" id="PS51900">
    <property type="entry name" value="CB"/>
    <property type="match status" value="1"/>
</dbReference>
<dbReference type="InterPro" id="IPR011010">
    <property type="entry name" value="DNA_brk_join_enz"/>
</dbReference>
<keyword evidence="2" id="KW-0233">DNA recombination</keyword>
<evidence type="ECO:0000259" key="4">
    <source>
        <dbReference type="PROSITE" id="PS51900"/>
    </source>
</evidence>
<accession>A0ABT7GTU6</accession>
<keyword evidence="6" id="KW-1185">Reference proteome</keyword>
<evidence type="ECO:0000256" key="1">
    <source>
        <dbReference type="ARBA" id="ARBA00023125"/>
    </source>
</evidence>
<dbReference type="SUPFAM" id="SSF56349">
    <property type="entry name" value="DNA breaking-rejoining enzymes"/>
    <property type="match status" value="1"/>
</dbReference>
<name>A0ABT7GTU6_9ACTN</name>
<dbReference type="EMBL" id="JASITI010000016">
    <property type="protein sequence ID" value="MDK9497036.1"/>
    <property type="molecule type" value="Genomic_DNA"/>
</dbReference>
<organism evidence="5 6">
    <name type="scientific">Streptomyces katrae</name>
    <dbReference type="NCBI Taxonomy" id="68223"/>
    <lineage>
        <taxon>Bacteria</taxon>
        <taxon>Bacillati</taxon>
        <taxon>Actinomycetota</taxon>
        <taxon>Actinomycetes</taxon>
        <taxon>Kitasatosporales</taxon>
        <taxon>Streptomycetaceae</taxon>
        <taxon>Streptomyces</taxon>
    </lineage>
</organism>
<dbReference type="InterPro" id="IPR013762">
    <property type="entry name" value="Integrase-like_cat_sf"/>
</dbReference>
<evidence type="ECO:0000256" key="2">
    <source>
        <dbReference type="ARBA" id="ARBA00023172"/>
    </source>
</evidence>
<feature type="domain" description="Core-binding (CB)" evidence="4">
    <location>
        <begin position="27"/>
        <end position="110"/>
    </location>
</feature>
<dbReference type="InterPro" id="IPR004107">
    <property type="entry name" value="Integrase_SAM-like_N"/>
</dbReference>
<dbReference type="Gene3D" id="1.10.150.130">
    <property type="match status" value="1"/>
</dbReference>
<gene>
    <name evidence="5" type="ORF">QEZ40_001684</name>
</gene>
<reference evidence="5 6" key="1">
    <citation type="submission" date="2023-05" db="EMBL/GenBank/DDBJ databases">
        <title>Sequencing and Assembly of Streptomyces sp. NP73.</title>
        <authorList>
            <person name="Konwar A.N."/>
            <person name="Saikia K."/>
            <person name="Thakur D."/>
        </authorList>
    </citation>
    <scope>NUCLEOTIDE SEQUENCE [LARGE SCALE GENOMIC DNA]</scope>
    <source>
        <strain evidence="5 6">NP73</strain>
    </source>
</reference>
<protein>
    <submittedName>
        <fullName evidence="5">Site-specific integrase</fullName>
    </submittedName>
</protein>
<evidence type="ECO:0000313" key="5">
    <source>
        <dbReference type="EMBL" id="MDK9497036.1"/>
    </source>
</evidence>
<dbReference type="PANTHER" id="PTHR30349:SF64">
    <property type="entry name" value="PROPHAGE INTEGRASE INTD-RELATED"/>
    <property type="match status" value="1"/>
</dbReference>
<dbReference type="Pfam" id="PF02899">
    <property type="entry name" value="Phage_int_SAM_1"/>
    <property type="match status" value="1"/>
</dbReference>
<dbReference type="InterPro" id="IPR010998">
    <property type="entry name" value="Integrase_recombinase_N"/>
</dbReference>
<dbReference type="Proteomes" id="UP001223390">
    <property type="component" value="Unassembled WGS sequence"/>
</dbReference>